<dbReference type="GO" id="GO:0005886">
    <property type="term" value="C:plasma membrane"/>
    <property type="evidence" value="ECO:0007669"/>
    <property type="project" value="TreeGrafter"/>
</dbReference>
<organism evidence="2 3">
    <name type="scientific">Asticcacaulis endophyticus</name>
    <dbReference type="NCBI Taxonomy" id="1395890"/>
    <lineage>
        <taxon>Bacteria</taxon>
        <taxon>Pseudomonadati</taxon>
        <taxon>Pseudomonadota</taxon>
        <taxon>Alphaproteobacteria</taxon>
        <taxon>Caulobacterales</taxon>
        <taxon>Caulobacteraceae</taxon>
        <taxon>Asticcacaulis</taxon>
    </lineage>
</organism>
<dbReference type="Proteomes" id="UP000662572">
    <property type="component" value="Unassembled WGS sequence"/>
</dbReference>
<proteinExistence type="predicted"/>
<dbReference type="EMBL" id="BMZB01000006">
    <property type="protein sequence ID" value="GGZ43023.1"/>
    <property type="molecule type" value="Genomic_DNA"/>
</dbReference>
<keyword evidence="1" id="KW-0472">Membrane</keyword>
<dbReference type="Pfam" id="PF05656">
    <property type="entry name" value="DUF805"/>
    <property type="match status" value="1"/>
</dbReference>
<feature type="transmembrane region" description="Helical" evidence="1">
    <location>
        <begin position="91"/>
        <end position="110"/>
    </location>
</feature>
<evidence type="ECO:0000256" key="1">
    <source>
        <dbReference type="SAM" id="Phobius"/>
    </source>
</evidence>
<protein>
    <recommendedName>
        <fullName evidence="4">DUF805 domain-containing protein</fullName>
    </recommendedName>
</protein>
<dbReference type="AlphaFoldDB" id="A0A918QDQ9"/>
<sequence length="151" mass="16845">MGSLSIWHLLIIVIVSLPAFLPLVIKRPAGNRFGPQPVGMSMGDAIGVCLKKYFDFNGRASRSEFWWFYLFNVVFNIALAVLARLTGLDGLISLSYGLIIPGLAVGARRLHDINRSGWWQLIGFGFGWFVLVYMLAQPPQNDIEEKAAVFD</sequence>
<dbReference type="PANTHER" id="PTHR34980">
    <property type="entry name" value="INNER MEMBRANE PROTEIN-RELATED-RELATED"/>
    <property type="match status" value="1"/>
</dbReference>
<evidence type="ECO:0000313" key="3">
    <source>
        <dbReference type="Proteomes" id="UP000662572"/>
    </source>
</evidence>
<feature type="transmembrane region" description="Helical" evidence="1">
    <location>
        <begin position="117"/>
        <end position="136"/>
    </location>
</feature>
<keyword evidence="1" id="KW-0812">Transmembrane</keyword>
<evidence type="ECO:0000313" key="2">
    <source>
        <dbReference type="EMBL" id="GGZ43023.1"/>
    </source>
</evidence>
<evidence type="ECO:0008006" key="4">
    <source>
        <dbReference type="Google" id="ProtNLM"/>
    </source>
</evidence>
<dbReference type="PANTHER" id="PTHR34980:SF2">
    <property type="entry name" value="INNER MEMBRANE PROTEIN YHAH-RELATED"/>
    <property type="match status" value="1"/>
</dbReference>
<accession>A0A918QDQ9</accession>
<name>A0A918QDQ9_9CAUL</name>
<dbReference type="InterPro" id="IPR008523">
    <property type="entry name" value="DUF805"/>
</dbReference>
<keyword evidence="3" id="KW-1185">Reference proteome</keyword>
<reference evidence="2" key="2">
    <citation type="submission" date="2020-09" db="EMBL/GenBank/DDBJ databases">
        <authorList>
            <person name="Sun Q."/>
            <person name="Kim S."/>
        </authorList>
    </citation>
    <scope>NUCLEOTIDE SEQUENCE</scope>
    <source>
        <strain evidence="2">KCTC 32296</strain>
    </source>
</reference>
<keyword evidence="1" id="KW-1133">Transmembrane helix</keyword>
<feature type="transmembrane region" description="Helical" evidence="1">
    <location>
        <begin position="6"/>
        <end position="25"/>
    </location>
</feature>
<comment type="caution">
    <text evidence="2">The sequence shown here is derived from an EMBL/GenBank/DDBJ whole genome shotgun (WGS) entry which is preliminary data.</text>
</comment>
<gene>
    <name evidence="2" type="ORF">GCM10011273_32200</name>
</gene>
<reference evidence="2" key="1">
    <citation type="journal article" date="2014" name="Int. J. Syst. Evol. Microbiol.">
        <title>Complete genome sequence of Corynebacterium casei LMG S-19264T (=DSM 44701T), isolated from a smear-ripened cheese.</title>
        <authorList>
            <consortium name="US DOE Joint Genome Institute (JGI-PGF)"/>
            <person name="Walter F."/>
            <person name="Albersmeier A."/>
            <person name="Kalinowski J."/>
            <person name="Ruckert C."/>
        </authorList>
    </citation>
    <scope>NUCLEOTIDE SEQUENCE</scope>
    <source>
        <strain evidence="2">KCTC 32296</strain>
    </source>
</reference>
<dbReference type="RefSeq" id="WP_229807814.1">
    <property type="nucleotide sequence ID" value="NZ_BMZB01000006.1"/>
</dbReference>
<feature type="transmembrane region" description="Helical" evidence="1">
    <location>
        <begin position="66"/>
        <end position="85"/>
    </location>
</feature>